<dbReference type="EMBL" id="WJXA01000005">
    <property type="protein sequence ID" value="KAF7143654.1"/>
    <property type="molecule type" value="Genomic_DNA"/>
</dbReference>
<protein>
    <submittedName>
        <fullName evidence="2">Uncharacterized protein</fullName>
    </submittedName>
</protein>
<evidence type="ECO:0000256" key="1">
    <source>
        <dbReference type="SAM" id="MobiDB-lite"/>
    </source>
</evidence>
<proteinExistence type="predicted"/>
<feature type="region of interest" description="Disordered" evidence="1">
    <location>
        <begin position="1"/>
        <end position="26"/>
    </location>
</feature>
<comment type="caution">
    <text evidence="2">The sequence shown here is derived from an EMBL/GenBank/DDBJ whole genome shotgun (WGS) entry which is preliminary data.</text>
</comment>
<gene>
    <name evidence="2" type="ORF">RHSIM_Rhsim05G0001000</name>
</gene>
<dbReference type="Proteomes" id="UP000626092">
    <property type="component" value="Unassembled WGS sequence"/>
</dbReference>
<dbReference type="AlphaFoldDB" id="A0A834GYE7"/>
<reference evidence="2" key="1">
    <citation type="submission" date="2019-11" db="EMBL/GenBank/DDBJ databases">
        <authorList>
            <person name="Liu Y."/>
            <person name="Hou J."/>
            <person name="Li T.-Q."/>
            <person name="Guan C.-H."/>
            <person name="Wu X."/>
            <person name="Wu H.-Z."/>
            <person name="Ling F."/>
            <person name="Zhang R."/>
            <person name="Shi X.-G."/>
            <person name="Ren J.-P."/>
            <person name="Chen E.-F."/>
            <person name="Sun J.-M."/>
        </authorList>
    </citation>
    <scope>NUCLEOTIDE SEQUENCE</scope>
    <source>
        <strain evidence="2">Adult_tree_wgs_1</strain>
        <tissue evidence="2">Leaves</tissue>
    </source>
</reference>
<evidence type="ECO:0000313" key="3">
    <source>
        <dbReference type="Proteomes" id="UP000626092"/>
    </source>
</evidence>
<name>A0A834GYE7_RHOSS</name>
<accession>A0A834GYE7</accession>
<keyword evidence="3" id="KW-1185">Reference proteome</keyword>
<dbReference type="OrthoDB" id="10526327at2759"/>
<sequence length="132" mass="14267">MSTVGEADCAASTQRTEVELVESDTMSEPVIELSDEEDEVTAPKSKGRPMSVVWNHFDRVTRKGRVKPDHSKCKSTTPIISSASMEVATTYSGMPQPSSSQGKGRPLMMELIPRYGLASETMAVVATSMLAL</sequence>
<evidence type="ECO:0000313" key="2">
    <source>
        <dbReference type="EMBL" id="KAF7143654.1"/>
    </source>
</evidence>
<organism evidence="2 3">
    <name type="scientific">Rhododendron simsii</name>
    <name type="common">Sims's rhododendron</name>
    <dbReference type="NCBI Taxonomy" id="118357"/>
    <lineage>
        <taxon>Eukaryota</taxon>
        <taxon>Viridiplantae</taxon>
        <taxon>Streptophyta</taxon>
        <taxon>Embryophyta</taxon>
        <taxon>Tracheophyta</taxon>
        <taxon>Spermatophyta</taxon>
        <taxon>Magnoliopsida</taxon>
        <taxon>eudicotyledons</taxon>
        <taxon>Gunneridae</taxon>
        <taxon>Pentapetalae</taxon>
        <taxon>asterids</taxon>
        <taxon>Ericales</taxon>
        <taxon>Ericaceae</taxon>
        <taxon>Ericoideae</taxon>
        <taxon>Rhodoreae</taxon>
        <taxon>Rhododendron</taxon>
    </lineage>
</organism>